<feature type="domain" description="UVR" evidence="8">
    <location>
        <begin position="274"/>
        <end position="309"/>
    </location>
</feature>
<comment type="similarity">
    <text evidence="7">Belongs to the UvrC family.</text>
</comment>
<dbReference type="CDD" id="cd10434">
    <property type="entry name" value="GIY-YIG_UvrC_Cho"/>
    <property type="match status" value="1"/>
</dbReference>
<dbReference type="InterPro" id="IPR035901">
    <property type="entry name" value="GIY-YIG_endonuc_sf"/>
</dbReference>
<dbReference type="Pfam" id="PF22920">
    <property type="entry name" value="UvrC_RNaseH"/>
    <property type="match status" value="1"/>
</dbReference>
<keyword evidence="3 7" id="KW-0228">DNA excision</keyword>
<dbReference type="InterPro" id="IPR004791">
    <property type="entry name" value="UvrC"/>
</dbReference>
<comment type="function">
    <text evidence="7">The UvrABC repair system catalyzes the recognition and processing of DNA lesions. UvrC both incises the 5' and 3' sides of the lesion. The N-terminal half is responsible for the 3' incision and the C-terminal half is responsible for the 5' incision.</text>
</comment>
<name>A0A2C9CNC3_9RHOB</name>
<evidence type="ECO:0000256" key="7">
    <source>
        <dbReference type="HAMAP-Rule" id="MF_00203"/>
    </source>
</evidence>
<keyword evidence="4 7" id="KW-0267">Excision nuclease</keyword>
<dbReference type="PROSITE" id="PS50165">
    <property type="entry name" value="UVRC"/>
    <property type="match status" value="1"/>
</dbReference>
<evidence type="ECO:0000256" key="6">
    <source>
        <dbReference type="ARBA" id="ARBA00023236"/>
    </source>
</evidence>
<evidence type="ECO:0000256" key="1">
    <source>
        <dbReference type="ARBA" id="ARBA00022490"/>
    </source>
</evidence>
<dbReference type="GO" id="GO:0005737">
    <property type="term" value="C:cytoplasm"/>
    <property type="evidence" value="ECO:0007669"/>
    <property type="project" value="UniProtKB-SubCell"/>
</dbReference>
<dbReference type="GO" id="GO:0003677">
    <property type="term" value="F:DNA binding"/>
    <property type="evidence" value="ECO:0007669"/>
    <property type="project" value="UniProtKB-UniRule"/>
</dbReference>
<dbReference type="SUPFAM" id="SSF46600">
    <property type="entry name" value="C-terminal UvrC-binding domain of UvrB"/>
    <property type="match status" value="1"/>
</dbReference>
<dbReference type="GO" id="GO:0006289">
    <property type="term" value="P:nucleotide-excision repair"/>
    <property type="evidence" value="ECO:0007669"/>
    <property type="project" value="UniProtKB-UniRule"/>
</dbReference>
<feature type="domain" description="GIY-YIG" evidence="9">
    <location>
        <begin position="86"/>
        <end position="164"/>
    </location>
</feature>
<dbReference type="InterPro" id="IPR036876">
    <property type="entry name" value="UVR_dom_sf"/>
</dbReference>
<sequence length="683" mass="75688">MREALIYKGYGKFTHRCPQVYPQEWWTAFPLYASRPHCRPNENHETAQMAHNNQHSFDEEGRARTAQDDVRPGVEVISDHVKTLPDAPGVYRMLDAKGEVLYVGKARSLRKRVANYTKLVGQSARIGRMIANTASMMFLRTETETEALLLEQNLIKQLKPRYNVLLRDDKSFPNILVTDDHGYPQITKHRGAKARKGTYFGPFASAGSVNATLNTLQKAFLLRNCTDSMFESRTRPCLLHQIKRCSAPCVGKVSEEEYGALVDDAVKYLQGRSTRVQTQLAKEMAEASAAMEFERAAALRDRIRAMTNVQSTQGINPDTVAEADVIGLYETNGQACVQVFFFRAHQNWGNRAYYPRTGGAESAAEILESFMGQFYSTKDPARMILMSHEIENADLMREALSLKLGRKVVIGVPQRGEKKMLVEQAVSNARESLGRRMSETATQGKLLAGLAEAFDLDAPPQRIEVYDNSHIQGAHAIGAMICAGPEGFLKSSYRKYNIKGEGITPGDDFGMMNEVLDRRFARLMKEDPDRKSDQWPDLVLIDGGMGQVSAAEAALAELGVEGVDIIGVAKGTERDAGKEVFYRLGMPPKALPFRDPVLYFTQRLRDEAHRFAIGTHRAKRAKATTATPLDEIPGVGAARKRALLAHFGSAKAVTRAGLADLKAVDGISDQLAEQIYGFFNTGG</sequence>
<dbReference type="Proteomes" id="UP000220034">
    <property type="component" value="Unassembled WGS sequence"/>
</dbReference>
<dbReference type="SMART" id="SM00278">
    <property type="entry name" value="HhH1"/>
    <property type="match status" value="2"/>
</dbReference>
<gene>
    <name evidence="7" type="primary">uvrC</name>
    <name evidence="11" type="ORF">SAMN06273572_101556</name>
</gene>
<dbReference type="InterPro" id="IPR050066">
    <property type="entry name" value="UvrABC_protein_C"/>
</dbReference>
<dbReference type="Gene3D" id="3.30.420.340">
    <property type="entry name" value="UvrC, RNAse H endonuclease domain"/>
    <property type="match status" value="1"/>
</dbReference>
<dbReference type="PANTHER" id="PTHR30562">
    <property type="entry name" value="UVRC/OXIDOREDUCTASE"/>
    <property type="match status" value="1"/>
</dbReference>
<dbReference type="Pfam" id="PF01541">
    <property type="entry name" value="GIY-YIG"/>
    <property type="match status" value="1"/>
</dbReference>
<dbReference type="PROSITE" id="PS50151">
    <property type="entry name" value="UVR"/>
    <property type="match status" value="1"/>
</dbReference>
<dbReference type="Gene3D" id="4.10.860.10">
    <property type="entry name" value="UVR domain"/>
    <property type="match status" value="1"/>
</dbReference>
<dbReference type="EMBL" id="OCTN01000001">
    <property type="protein sequence ID" value="SOH92708.1"/>
    <property type="molecule type" value="Genomic_DNA"/>
</dbReference>
<proteinExistence type="inferred from homology"/>
<dbReference type="NCBIfam" id="NF001824">
    <property type="entry name" value="PRK00558.1-5"/>
    <property type="match status" value="1"/>
</dbReference>
<evidence type="ECO:0000259" key="8">
    <source>
        <dbReference type="PROSITE" id="PS50151"/>
    </source>
</evidence>
<dbReference type="InterPro" id="IPR001162">
    <property type="entry name" value="UvrC_RNase_H_dom"/>
</dbReference>
<reference evidence="12" key="1">
    <citation type="submission" date="2017-09" db="EMBL/GenBank/DDBJ databases">
        <authorList>
            <person name="Varghese N."/>
            <person name="Submissions S."/>
        </authorList>
    </citation>
    <scope>NUCLEOTIDE SEQUENCE [LARGE SCALE GENOMIC DNA]</scope>
    <source>
        <strain evidence="12">C7</strain>
    </source>
</reference>
<dbReference type="Pfam" id="PF14520">
    <property type="entry name" value="HHH_5"/>
    <property type="match status" value="1"/>
</dbReference>
<evidence type="ECO:0000256" key="2">
    <source>
        <dbReference type="ARBA" id="ARBA00022763"/>
    </source>
</evidence>
<keyword evidence="1 7" id="KW-0963">Cytoplasm</keyword>
<dbReference type="InterPro" id="IPR000305">
    <property type="entry name" value="GIY-YIG_endonuc"/>
</dbReference>
<dbReference type="FunFam" id="3.40.1440.10:FF:000001">
    <property type="entry name" value="UvrABC system protein C"/>
    <property type="match status" value="1"/>
</dbReference>
<dbReference type="GO" id="GO:0009381">
    <property type="term" value="F:excinuclease ABC activity"/>
    <property type="evidence" value="ECO:0007669"/>
    <property type="project" value="UniProtKB-UniRule"/>
</dbReference>
<protein>
    <recommendedName>
        <fullName evidence="7">UvrABC system protein C</fullName>
        <shortName evidence="7">Protein UvrC</shortName>
    </recommendedName>
    <alternativeName>
        <fullName evidence="7">Excinuclease ABC subunit C</fullName>
    </alternativeName>
</protein>
<dbReference type="InterPro" id="IPR010994">
    <property type="entry name" value="RuvA_2-like"/>
</dbReference>
<evidence type="ECO:0000256" key="5">
    <source>
        <dbReference type="ARBA" id="ARBA00023204"/>
    </source>
</evidence>
<evidence type="ECO:0000313" key="11">
    <source>
        <dbReference type="EMBL" id="SOH92708.1"/>
    </source>
</evidence>
<dbReference type="SUPFAM" id="SSF82771">
    <property type="entry name" value="GIY-YIG endonuclease"/>
    <property type="match status" value="1"/>
</dbReference>
<dbReference type="Gene3D" id="3.40.1440.10">
    <property type="entry name" value="GIY-YIG endonuclease"/>
    <property type="match status" value="1"/>
</dbReference>
<dbReference type="SMART" id="SM00465">
    <property type="entry name" value="GIYc"/>
    <property type="match status" value="1"/>
</dbReference>
<keyword evidence="2 7" id="KW-0227">DNA damage</keyword>
<evidence type="ECO:0000259" key="10">
    <source>
        <dbReference type="PROSITE" id="PS50165"/>
    </source>
</evidence>
<evidence type="ECO:0000259" key="9">
    <source>
        <dbReference type="PROSITE" id="PS50164"/>
    </source>
</evidence>
<comment type="subcellular location">
    <subcellularLocation>
        <location evidence="7">Cytoplasm</location>
    </subcellularLocation>
</comment>
<accession>A0A2C9CNC3</accession>
<keyword evidence="5 7" id="KW-0234">DNA repair</keyword>
<dbReference type="AlphaFoldDB" id="A0A2C9CNC3"/>
<dbReference type="InterPro" id="IPR001943">
    <property type="entry name" value="UVR_dom"/>
</dbReference>
<dbReference type="InterPro" id="IPR003583">
    <property type="entry name" value="Hlx-hairpin-Hlx_DNA-bd_motif"/>
</dbReference>
<dbReference type="PANTHER" id="PTHR30562:SF1">
    <property type="entry name" value="UVRABC SYSTEM PROTEIN C"/>
    <property type="match status" value="1"/>
</dbReference>
<dbReference type="GO" id="GO:0009432">
    <property type="term" value="P:SOS response"/>
    <property type="evidence" value="ECO:0007669"/>
    <property type="project" value="UniProtKB-UniRule"/>
</dbReference>
<evidence type="ECO:0000256" key="3">
    <source>
        <dbReference type="ARBA" id="ARBA00022769"/>
    </source>
</evidence>
<keyword evidence="12" id="KW-1185">Reference proteome</keyword>
<dbReference type="FunFam" id="3.30.420.340:FF:000001">
    <property type="entry name" value="UvrABC system protein C"/>
    <property type="match status" value="1"/>
</dbReference>
<dbReference type="Pfam" id="PF08459">
    <property type="entry name" value="UvrC_RNaseH_dom"/>
    <property type="match status" value="1"/>
</dbReference>
<dbReference type="Pfam" id="PF02151">
    <property type="entry name" value="UVR"/>
    <property type="match status" value="1"/>
</dbReference>
<evidence type="ECO:0000313" key="12">
    <source>
        <dbReference type="Proteomes" id="UP000220034"/>
    </source>
</evidence>
<keyword evidence="6 7" id="KW-0742">SOS response</keyword>
<dbReference type="InterPro" id="IPR038476">
    <property type="entry name" value="UvrC_RNase_H_dom_sf"/>
</dbReference>
<evidence type="ECO:0000256" key="4">
    <source>
        <dbReference type="ARBA" id="ARBA00022881"/>
    </source>
</evidence>
<dbReference type="PROSITE" id="PS50164">
    <property type="entry name" value="GIY_YIG"/>
    <property type="match status" value="1"/>
</dbReference>
<dbReference type="SUPFAM" id="SSF47781">
    <property type="entry name" value="RuvA domain 2-like"/>
    <property type="match status" value="1"/>
</dbReference>
<dbReference type="HAMAP" id="MF_00203">
    <property type="entry name" value="UvrC"/>
    <property type="match status" value="1"/>
</dbReference>
<dbReference type="NCBIfam" id="TIGR00194">
    <property type="entry name" value="uvrC"/>
    <property type="match status" value="1"/>
</dbReference>
<dbReference type="Gene3D" id="1.10.150.20">
    <property type="entry name" value="5' to 3' exonuclease, C-terminal subdomain"/>
    <property type="match status" value="1"/>
</dbReference>
<organism evidence="11 12">
    <name type="scientific">Pontivivens marinum</name>
    <dbReference type="NCBI Taxonomy" id="1690039"/>
    <lineage>
        <taxon>Bacteria</taxon>
        <taxon>Pseudomonadati</taxon>
        <taxon>Pseudomonadota</taxon>
        <taxon>Alphaproteobacteria</taxon>
        <taxon>Rhodobacterales</taxon>
        <taxon>Paracoccaceae</taxon>
        <taxon>Pontivivens</taxon>
    </lineage>
</organism>
<comment type="subunit">
    <text evidence="7">Interacts with UvrB in an incision complex.</text>
</comment>
<dbReference type="GO" id="GO:0009380">
    <property type="term" value="C:excinuclease repair complex"/>
    <property type="evidence" value="ECO:0007669"/>
    <property type="project" value="InterPro"/>
</dbReference>
<dbReference type="InterPro" id="IPR047296">
    <property type="entry name" value="GIY-YIG_UvrC_Cho"/>
</dbReference>
<feature type="domain" description="UvrC family homology region profile" evidence="10">
    <location>
        <begin position="325"/>
        <end position="555"/>
    </location>
</feature>